<feature type="transmembrane region" description="Helical" evidence="1">
    <location>
        <begin position="6"/>
        <end position="27"/>
    </location>
</feature>
<dbReference type="EMBL" id="BTGU01000098">
    <property type="protein sequence ID" value="GMN60434.1"/>
    <property type="molecule type" value="Genomic_DNA"/>
</dbReference>
<evidence type="ECO:0000313" key="2">
    <source>
        <dbReference type="EMBL" id="GMN60434.1"/>
    </source>
</evidence>
<dbReference type="AlphaFoldDB" id="A0AA88DW46"/>
<keyword evidence="1" id="KW-1133">Transmembrane helix</keyword>
<keyword evidence="1" id="KW-0812">Transmembrane</keyword>
<keyword evidence="3" id="KW-1185">Reference proteome</keyword>
<evidence type="ECO:0000256" key="1">
    <source>
        <dbReference type="SAM" id="Phobius"/>
    </source>
</evidence>
<name>A0AA88DW46_FICCA</name>
<proteinExistence type="predicted"/>
<comment type="caution">
    <text evidence="2">The sequence shown here is derived from an EMBL/GenBank/DDBJ whole genome shotgun (WGS) entry which is preliminary data.</text>
</comment>
<accession>A0AA88DW46</accession>
<keyword evidence="1" id="KW-0472">Membrane</keyword>
<gene>
    <name evidence="2" type="ORF">TIFTF001_029519</name>
</gene>
<protein>
    <submittedName>
        <fullName evidence="2">Uncharacterized protein</fullName>
    </submittedName>
</protein>
<dbReference type="Proteomes" id="UP001187192">
    <property type="component" value="Unassembled WGS sequence"/>
</dbReference>
<evidence type="ECO:0000313" key="3">
    <source>
        <dbReference type="Proteomes" id="UP001187192"/>
    </source>
</evidence>
<sequence length="182" mass="20096">MQPNSMVMSFFSSGFQLTTAFMLYSLLHSMPSLYSVMMPQDIAYTINNLIRFTTCNSIPSIPITSTGVSIPVLPTSTVPSGTVQPQPLLGAPLTEAFNMRQVITNVVSNQVKTKRRMLQAIGHPTTYENLLEETEQSSFTQAIIDTNLPAKFQTPTLSKFDGTHCTYKSTRPSIDPTNHTIT</sequence>
<organism evidence="2 3">
    <name type="scientific">Ficus carica</name>
    <name type="common">Common fig</name>
    <dbReference type="NCBI Taxonomy" id="3494"/>
    <lineage>
        <taxon>Eukaryota</taxon>
        <taxon>Viridiplantae</taxon>
        <taxon>Streptophyta</taxon>
        <taxon>Embryophyta</taxon>
        <taxon>Tracheophyta</taxon>
        <taxon>Spermatophyta</taxon>
        <taxon>Magnoliopsida</taxon>
        <taxon>eudicotyledons</taxon>
        <taxon>Gunneridae</taxon>
        <taxon>Pentapetalae</taxon>
        <taxon>rosids</taxon>
        <taxon>fabids</taxon>
        <taxon>Rosales</taxon>
        <taxon>Moraceae</taxon>
        <taxon>Ficeae</taxon>
        <taxon>Ficus</taxon>
    </lineage>
</organism>
<reference evidence="2" key="1">
    <citation type="submission" date="2023-07" db="EMBL/GenBank/DDBJ databases">
        <title>draft genome sequence of fig (Ficus carica).</title>
        <authorList>
            <person name="Takahashi T."/>
            <person name="Nishimura K."/>
        </authorList>
    </citation>
    <scope>NUCLEOTIDE SEQUENCE</scope>
</reference>